<proteinExistence type="predicted"/>
<evidence type="ECO:0000313" key="1">
    <source>
        <dbReference type="EMBL" id="OTF70667.1"/>
    </source>
</evidence>
<feature type="non-terminal residue" evidence="1">
    <location>
        <position position="169"/>
    </location>
</feature>
<name>A0A1Y3ARN2_EURMA</name>
<keyword evidence="2" id="KW-1185">Reference proteome</keyword>
<comment type="caution">
    <text evidence="1">The sequence shown here is derived from an EMBL/GenBank/DDBJ whole genome shotgun (WGS) entry which is preliminary data.</text>
</comment>
<gene>
    <name evidence="1" type="ORF">BLA29_009385</name>
</gene>
<dbReference type="OrthoDB" id="7224681at2759"/>
<dbReference type="Proteomes" id="UP000194236">
    <property type="component" value="Unassembled WGS sequence"/>
</dbReference>
<reference evidence="1 2" key="1">
    <citation type="submission" date="2017-03" db="EMBL/GenBank/DDBJ databases">
        <title>Genome Survey of Euroglyphus maynei.</title>
        <authorList>
            <person name="Arlian L.G."/>
            <person name="Morgan M.S."/>
            <person name="Rider S.D."/>
        </authorList>
    </citation>
    <scope>NUCLEOTIDE SEQUENCE [LARGE SCALE GENOMIC DNA]</scope>
    <source>
        <strain evidence="1">Arlian Lab</strain>
        <tissue evidence="1">Whole body</tissue>
    </source>
</reference>
<sequence>MAFILVLSSTNVMANNNSRKVERHAAIVKNLQSNICEDRDPNITAGRRLAAERWVRTYIRHVEYLEDGELQFLYNVFRDENCWLGARLNNTMLGQKLTEEKISEIENPLSKYNMACRYCVTDEILPLFHEQFDSYKGKISPGAVDVKGNPVDDKYIRNDLLDSMGDYDP</sequence>
<dbReference type="EMBL" id="MUJZ01064587">
    <property type="protein sequence ID" value="OTF70667.1"/>
    <property type="molecule type" value="Genomic_DNA"/>
</dbReference>
<protein>
    <submittedName>
        <fullName evidence="1">Uncharacterized protein</fullName>
    </submittedName>
</protein>
<dbReference type="AlphaFoldDB" id="A0A1Y3ARN2"/>
<organism evidence="1 2">
    <name type="scientific">Euroglyphus maynei</name>
    <name type="common">Mayne's house dust mite</name>
    <dbReference type="NCBI Taxonomy" id="6958"/>
    <lineage>
        <taxon>Eukaryota</taxon>
        <taxon>Metazoa</taxon>
        <taxon>Ecdysozoa</taxon>
        <taxon>Arthropoda</taxon>
        <taxon>Chelicerata</taxon>
        <taxon>Arachnida</taxon>
        <taxon>Acari</taxon>
        <taxon>Acariformes</taxon>
        <taxon>Sarcoptiformes</taxon>
        <taxon>Astigmata</taxon>
        <taxon>Psoroptidia</taxon>
        <taxon>Analgoidea</taxon>
        <taxon>Pyroglyphidae</taxon>
        <taxon>Pyroglyphinae</taxon>
        <taxon>Euroglyphus</taxon>
    </lineage>
</organism>
<accession>A0A1Y3ARN2</accession>
<evidence type="ECO:0000313" key="2">
    <source>
        <dbReference type="Proteomes" id="UP000194236"/>
    </source>
</evidence>